<dbReference type="PANTHER" id="PTHR13448:SF14">
    <property type="entry name" value="F26K24.17 PROTEIN"/>
    <property type="match status" value="1"/>
</dbReference>
<dbReference type="AlphaFoldDB" id="M4CIB0"/>
<evidence type="ECO:0000313" key="2">
    <source>
        <dbReference type="Proteomes" id="UP000011750"/>
    </source>
</evidence>
<dbReference type="EnsemblPlants" id="Bra003943.1">
    <property type="protein sequence ID" value="Bra003943.1-P"/>
    <property type="gene ID" value="Bra003943"/>
</dbReference>
<dbReference type="OMA" id="NIDCCKH"/>
<accession>M4CIB0</accession>
<dbReference type="eggNOG" id="KOG4467">
    <property type="taxonomic scope" value="Eukaryota"/>
</dbReference>
<dbReference type="STRING" id="51351.M4CIB0"/>
<proteinExistence type="predicted"/>
<dbReference type="HOGENOM" id="CLU_2076435_0_0_1"/>
<reference evidence="1 2" key="1">
    <citation type="journal article" date="2011" name="Nat. Genet.">
        <title>The genome of the mesopolyploid crop species Brassica rapa.</title>
        <authorList>
            <consortium name="Brassica rapa Genome Sequencing Project Consortium"/>
            <person name="Wang X."/>
            <person name="Wang H."/>
            <person name="Wang J."/>
            <person name="Sun R."/>
            <person name="Wu J."/>
            <person name="Liu S."/>
            <person name="Bai Y."/>
            <person name="Mun J.H."/>
            <person name="Bancroft I."/>
            <person name="Cheng F."/>
            <person name="Huang S."/>
            <person name="Li X."/>
            <person name="Hua W."/>
            <person name="Wang J."/>
            <person name="Wang X."/>
            <person name="Freeling M."/>
            <person name="Pires J.C."/>
            <person name="Paterson A.H."/>
            <person name="Chalhoub B."/>
            <person name="Wang B."/>
            <person name="Hayward A."/>
            <person name="Sharpe A.G."/>
            <person name="Park B.S."/>
            <person name="Weisshaar B."/>
            <person name="Liu B."/>
            <person name="Li B."/>
            <person name="Liu B."/>
            <person name="Tong C."/>
            <person name="Song C."/>
            <person name="Duran C."/>
            <person name="Peng C."/>
            <person name="Geng C."/>
            <person name="Koh C."/>
            <person name="Lin C."/>
            <person name="Edwards D."/>
            <person name="Mu D."/>
            <person name="Shen D."/>
            <person name="Soumpourou E."/>
            <person name="Li F."/>
            <person name="Fraser F."/>
            <person name="Conant G."/>
            <person name="Lassalle G."/>
            <person name="King G.J."/>
            <person name="Bonnema G."/>
            <person name="Tang H."/>
            <person name="Wang H."/>
            <person name="Belcram H."/>
            <person name="Zhou H."/>
            <person name="Hirakawa H."/>
            <person name="Abe H."/>
            <person name="Guo H."/>
            <person name="Wang H."/>
            <person name="Jin H."/>
            <person name="Parkin I.A."/>
            <person name="Batley J."/>
            <person name="Kim J.S."/>
            <person name="Just J."/>
            <person name="Li J."/>
            <person name="Xu J."/>
            <person name="Deng J."/>
            <person name="Kim J.A."/>
            <person name="Li J."/>
            <person name="Yu J."/>
            <person name="Meng J."/>
            <person name="Wang J."/>
            <person name="Min J."/>
            <person name="Poulain J."/>
            <person name="Wang J."/>
            <person name="Hatakeyama K."/>
            <person name="Wu K."/>
            <person name="Wang L."/>
            <person name="Fang L."/>
            <person name="Trick M."/>
            <person name="Links M.G."/>
            <person name="Zhao M."/>
            <person name="Jin M."/>
            <person name="Ramchiary N."/>
            <person name="Drou N."/>
            <person name="Berkman P.J."/>
            <person name="Cai Q."/>
            <person name="Huang Q."/>
            <person name="Li R."/>
            <person name="Tabata S."/>
            <person name="Cheng S."/>
            <person name="Zhang S."/>
            <person name="Zhang S."/>
            <person name="Huang S."/>
            <person name="Sato S."/>
            <person name="Sun S."/>
            <person name="Kwon S.J."/>
            <person name="Choi S.R."/>
            <person name="Lee T.H."/>
            <person name="Fan W."/>
            <person name="Zhao X."/>
            <person name="Tan X."/>
            <person name="Xu X."/>
            <person name="Wang Y."/>
            <person name="Qiu Y."/>
            <person name="Yin Y."/>
            <person name="Li Y."/>
            <person name="Du Y."/>
            <person name="Liao Y."/>
            <person name="Lim Y."/>
            <person name="Narusaka Y."/>
            <person name="Wang Y."/>
            <person name="Wang Z."/>
            <person name="Li Z."/>
            <person name="Wang Z."/>
            <person name="Xiong Z."/>
            <person name="Zhang Z."/>
        </authorList>
    </citation>
    <scope>NUCLEOTIDE SEQUENCE [LARGE SCALE GENOMIC DNA]</scope>
    <source>
        <strain evidence="1 2">cv. Chiifu-401-42</strain>
    </source>
</reference>
<dbReference type="PANTHER" id="PTHR13448">
    <property type="entry name" value="TRANSMEMBRANE PROTEIN 214"/>
    <property type="match status" value="1"/>
</dbReference>
<name>M4CIB0_BRACM</name>
<dbReference type="InParanoid" id="M4CIB0"/>
<keyword evidence="2" id="KW-1185">Reference proteome</keyword>
<evidence type="ECO:0000313" key="1">
    <source>
        <dbReference type="EnsemblPlants" id="Bra003943.1-P"/>
    </source>
</evidence>
<sequence length="118" mass="13037">MVLRRKPDALSNVLPTCPTLREKPEYQGQDKLPVIVWMMAQNEDAITEGTANGSLHREADKSCKVISGRLFRGSVCLKGRAIIFVVLAAAAVLYSNHEATTELKNLVDSQQKSFFLCS</sequence>
<dbReference type="Proteomes" id="UP000011750">
    <property type="component" value="Chromosome A07"/>
</dbReference>
<reference evidence="1 2" key="2">
    <citation type="journal article" date="2018" name="Hortic Res">
        <title>Improved Brassica rapa reference genome by single-molecule sequencing and chromosome conformation capture technologies.</title>
        <authorList>
            <person name="Zhang L."/>
            <person name="Cai X."/>
            <person name="Wu J."/>
            <person name="Liu M."/>
            <person name="Grob S."/>
            <person name="Cheng F."/>
            <person name="Liang J."/>
            <person name="Cai C."/>
            <person name="Liu Z."/>
            <person name="Liu B."/>
            <person name="Wang F."/>
            <person name="Li S."/>
            <person name="Liu F."/>
            <person name="Li X."/>
            <person name="Cheng L."/>
            <person name="Yang W."/>
            <person name="Li M.H."/>
            <person name="Grossniklaus U."/>
            <person name="Zheng H."/>
            <person name="Wang X."/>
        </authorList>
    </citation>
    <scope>NUCLEOTIDE SEQUENCE [LARGE SCALE GENOMIC DNA]</scope>
    <source>
        <strain evidence="1 2">cv. Chiifu-401-42</strain>
    </source>
</reference>
<dbReference type="InterPro" id="IPR019308">
    <property type="entry name" value="TMEM214"/>
</dbReference>
<organism evidence="1 2">
    <name type="scientific">Brassica campestris</name>
    <name type="common">Field mustard</name>
    <dbReference type="NCBI Taxonomy" id="3711"/>
    <lineage>
        <taxon>Eukaryota</taxon>
        <taxon>Viridiplantae</taxon>
        <taxon>Streptophyta</taxon>
        <taxon>Embryophyta</taxon>
        <taxon>Tracheophyta</taxon>
        <taxon>Spermatophyta</taxon>
        <taxon>Magnoliopsida</taxon>
        <taxon>eudicotyledons</taxon>
        <taxon>Gunneridae</taxon>
        <taxon>Pentapetalae</taxon>
        <taxon>rosids</taxon>
        <taxon>malvids</taxon>
        <taxon>Brassicales</taxon>
        <taxon>Brassicaceae</taxon>
        <taxon>Brassiceae</taxon>
        <taxon>Brassica</taxon>
    </lineage>
</organism>
<protein>
    <submittedName>
        <fullName evidence="1">Uncharacterized protein</fullName>
    </submittedName>
</protein>
<reference evidence="1" key="3">
    <citation type="submission" date="2023-03" db="UniProtKB">
        <authorList>
            <consortium name="EnsemblPlants"/>
        </authorList>
    </citation>
    <scope>IDENTIFICATION</scope>
    <source>
        <strain evidence="1">cv. Chiifu-401-42</strain>
    </source>
</reference>
<dbReference type="Gramene" id="Bra003943.1">
    <property type="protein sequence ID" value="Bra003943.1-P"/>
    <property type="gene ID" value="Bra003943"/>
</dbReference>